<keyword evidence="3 7" id="KW-0812">Transmembrane</keyword>
<keyword evidence="5 7" id="KW-0472">Membrane</keyword>
<evidence type="ECO:0000256" key="5">
    <source>
        <dbReference type="ARBA" id="ARBA00023136"/>
    </source>
</evidence>
<dbReference type="InterPro" id="IPR037185">
    <property type="entry name" value="EmrE-like"/>
</dbReference>
<evidence type="ECO:0000256" key="2">
    <source>
        <dbReference type="ARBA" id="ARBA00007635"/>
    </source>
</evidence>
<proteinExistence type="inferred from homology"/>
<dbReference type="EMBL" id="JADXDR010000025">
    <property type="protein sequence ID" value="KAI7844687.1"/>
    <property type="molecule type" value="Genomic_DNA"/>
</dbReference>
<name>A0AAD5H976_9CHLO</name>
<comment type="caution">
    <text evidence="9">The sequence shown here is derived from an EMBL/GenBank/DDBJ whole genome shotgun (WGS) entry which is preliminary data.</text>
</comment>
<feature type="transmembrane region" description="Helical" evidence="7">
    <location>
        <begin position="145"/>
        <end position="165"/>
    </location>
</feature>
<dbReference type="AlphaFoldDB" id="A0AAD5H976"/>
<sequence>MQLFRIALHARRHNHHPYGTPPEDEERMALLIYFLQTLLGSAMSVFGKLCSAAGMHFFLLVAVRSSVLCLLVVPLLWRHRVNPFAINETFPLLALRGFCGFASMSLWYLCLTLLPLSDAMSLSFVSPVLVAVTAPSLLGDRTPPAVYLSLPFCLGGMLMVAQAVFSAGSKLAIRALNKHKEPLESILFSMGFVSTAGALLGALVLPGLQMAAPPSPISWAYLAATTVLAFVVQCMFTAAVRHCNASTAASLDYLSLLWTLLADALVFHKLPSSLSLCGAAVISAASLGAILWTARAGNPAGGQAAEGEAPKPLQWKRQHYLAGGSSGGGPAAGLGSRTSEAEAVSLIKASRAAEAVAAKEAAAAAVNSRLEGSGTEAARVERHAAKLALLPDELSDSRKSWQLGTEVEMSPIVADAAAVVLPARESGGPRHRTSVHLLAGSTDGALSVELLAVAPAPAGRRTSSEKERALAAAGK</sequence>
<evidence type="ECO:0000259" key="8">
    <source>
        <dbReference type="Pfam" id="PF00892"/>
    </source>
</evidence>
<reference evidence="9" key="1">
    <citation type="submission" date="2020-11" db="EMBL/GenBank/DDBJ databases">
        <title>Chlorella ohadii genome sequencing and assembly.</title>
        <authorList>
            <person name="Murik O."/>
            <person name="Treves H."/>
            <person name="Kedem I."/>
            <person name="Shotland Y."/>
            <person name="Kaplan A."/>
        </authorList>
    </citation>
    <scope>NUCLEOTIDE SEQUENCE</scope>
    <source>
        <strain evidence="9">1</strain>
    </source>
</reference>
<feature type="transmembrane region" description="Helical" evidence="7">
    <location>
        <begin position="186"/>
        <end position="205"/>
    </location>
</feature>
<feature type="transmembrane region" description="Helical" evidence="7">
    <location>
        <begin position="57"/>
        <end position="77"/>
    </location>
</feature>
<feature type="domain" description="EamA" evidence="8">
    <location>
        <begin position="29"/>
        <end position="160"/>
    </location>
</feature>
<evidence type="ECO:0000256" key="6">
    <source>
        <dbReference type="SAM" id="MobiDB-lite"/>
    </source>
</evidence>
<evidence type="ECO:0000256" key="7">
    <source>
        <dbReference type="SAM" id="Phobius"/>
    </source>
</evidence>
<feature type="transmembrane region" description="Helical" evidence="7">
    <location>
        <begin position="122"/>
        <end position="139"/>
    </location>
</feature>
<dbReference type="Proteomes" id="UP001205105">
    <property type="component" value="Unassembled WGS sequence"/>
</dbReference>
<dbReference type="PANTHER" id="PTHR22911">
    <property type="entry name" value="ACYL-MALONYL CONDENSING ENZYME-RELATED"/>
    <property type="match status" value="1"/>
</dbReference>
<accession>A0AAD5H976</accession>
<comment type="subcellular location">
    <subcellularLocation>
        <location evidence="1">Membrane</location>
        <topology evidence="1">Multi-pass membrane protein</topology>
    </subcellularLocation>
</comment>
<dbReference type="InterPro" id="IPR000620">
    <property type="entry name" value="EamA_dom"/>
</dbReference>
<dbReference type="PANTHER" id="PTHR22911:SF6">
    <property type="entry name" value="SOLUTE CARRIER FAMILY 35 MEMBER G1"/>
    <property type="match status" value="1"/>
</dbReference>
<comment type="similarity">
    <text evidence="2">Belongs to the drug/metabolite transporter (DMT) superfamily. Plant drug/metabolite exporter (P-DME) (TC 2.A.7.4) family.</text>
</comment>
<protein>
    <recommendedName>
        <fullName evidence="8">EamA domain-containing protein</fullName>
    </recommendedName>
</protein>
<evidence type="ECO:0000313" key="9">
    <source>
        <dbReference type="EMBL" id="KAI7844687.1"/>
    </source>
</evidence>
<dbReference type="GO" id="GO:0016020">
    <property type="term" value="C:membrane"/>
    <property type="evidence" value="ECO:0007669"/>
    <property type="project" value="UniProtKB-SubCell"/>
</dbReference>
<dbReference type="Pfam" id="PF00892">
    <property type="entry name" value="EamA"/>
    <property type="match status" value="1"/>
</dbReference>
<gene>
    <name evidence="9" type="ORF">COHA_001775</name>
</gene>
<dbReference type="SUPFAM" id="SSF103481">
    <property type="entry name" value="Multidrug resistance efflux transporter EmrE"/>
    <property type="match status" value="2"/>
</dbReference>
<evidence type="ECO:0000313" key="10">
    <source>
        <dbReference type="Proteomes" id="UP001205105"/>
    </source>
</evidence>
<feature type="transmembrane region" description="Helical" evidence="7">
    <location>
        <begin position="217"/>
        <end position="239"/>
    </location>
</feature>
<feature type="transmembrane region" description="Helical" evidence="7">
    <location>
        <begin position="273"/>
        <end position="294"/>
    </location>
</feature>
<keyword evidence="10" id="KW-1185">Reference proteome</keyword>
<feature type="transmembrane region" description="Helical" evidence="7">
    <location>
        <begin position="30"/>
        <end position="50"/>
    </location>
</feature>
<keyword evidence="4 7" id="KW-1133">Transmembrane helix</keyword>
<organism evidence="9 10">
    <name type="scientific">Chlorella ohadii</name>
    <dbReference type="NCBI Taxonomy" id="2649997"/>
    <lineage>
        <taxon>Eukaryota</taxon>
        <taxon>Viridiplantae</taxon>
        <taxon>Chlorophyta</taxon>
        <taxon>core chlorophytes</taxon>
        <taxon>Trebouxiophyceae</taxon>
        <taxon>Chlorellales</taxon>
        <taxon>Chlorellaceae</taxon>
        <taxon>Chlorella clade</taxon>
        <taxon>Chlorella</taxon>
    </lineage>
</organism>
<evidence type="ECO:0000256" key="3">
    <source>
        <dbReference type="ARBA" id="ARBA00022692"/>
    </source>
</evidence>
<evidence type="ECO:0000256" key="1">
    <source>
        <dbReference type="ARBA" id="ARBA00004141"/>
    </source>
</evidence>
<feature type="region of interest" description="Disordered" evidence="6">
    <location>
        <begin position="456"/>
        <end position="475"/>
    </location>
</feature>
<feature type="transmembrane region" description="Helical" evidence="7">
    <location>
        <begin position="89"/>
        <end position="110"/>
    </location>
</feature>
<evidence type="ECO:0000256" key="4">
    <source>
        <dbReference type="ARBA" id="ARBA00022989"/>
    </source>
</evidence>